<dbReference type="AlphaFoldDB" id="A0A162C771"/>
<dbReference type="GO" id="GO:0016874">
    <property type="term" value="F:ligase activity"/>
    <property type="evidence" value="ECO:0007669"/>
    <property type="project" value="UniProtKB-KW"/>
</dbReference>
<evidence type="ECO:0000259" key="5">
    <source>
        <dbReference type="PROSITE" id="PS50975"/>
    </source>
</evidence>
<evidence type="ECO:0000313" key="7">
    <source>
        <dbReference type="Proteomes" id="UP000076486"/>
    </source>
</evidence>
<evidence type="ECO:0000256" key="2">
    <source>
        <dbReference type="ARBA" id="ARBA00022741"/>
    </source>
</evidence>
<feature type="domain" description="ATP-grasp" evidence="5">
    <location>
        <begin position="124"/>
        <end position="318"/>
    </location>
</feature>
<dbReference type="Proteomes" id="UP000076486">
    <property type="component" value="Unassembled WGS sequence"/>
</dbReference>
<name>A0A162C771_9GAMM</name>
<dbReference type="RefSeq" id="WP_063368082.1">
    <property type="nucleotide sequence ID" value="NZ_AUYC01000028.1"/>
</dbReference>
<accession>A0A162C771</accession>
<dbReference type="PANTHER" id="PTHR43585">
    <property type="entry name" value="FUMIPYRROLE BIOSYNTHESIS PROTEIN C"/>
    <property type="match status" value="1"/>
</dbReference>
<dbReference type="Gene3D" id="3.40.50.20">
    <property type="match status" value="1"/>
</dbReference>
<dbReference type="PROSITE" id="PS50975">
    <property type="entry name" value="ATP_GRASP"/>
    <property type="match status" value="1"/>
</dbReference>
<dbReference type="GO" id="GO:0046872">
    <property type="term" value="F:metal ion binding"/>
    <property type="evidence" value="ECO:0007669"/>
    <property type="project" value="InterPro"/>
</dbReference>
<dbReference type="Gene3D" id="3.30.470.20">
    <property type="entry name" value="ATP-grasp fold, B domain"/>
    <property type="match status" value="1"/>
</dbReference>
<dbReference type="GO" id="GO:0005524">
    <property type="term" value="F:ATP binding"/>
    <property type="evidence" value="ECO:0007669"/>
    <property type="project" value="UniProtKB-UniRule"/>
</dbReference>
<dbReference type="InterPro" id="IPR013815">
    <property type="entry name" value="ATP_grasp_subdomain_1"/>
</dbReference>
<proteinExistence type="predicted"/>
<dbReference type="PATRIC" id="fig|1365248.3.peg.2479"/>
<dbReference type="InterPro" id="IPR003806">
    <property type="entry name" value="ATP-grasp_PylC-type"/>
</dbReference>
<dbReference type="Pfam" id="PF02655">
    <property type="entry name" value="ATP-grasp_3"/>
    <property type="match status" value="1"/>
</dbReference>
<dbReference type="InterPro" id="IPR052032">
    <property type="entry name" value="ATP-dep_AA_Ligase"/>
</dbReference>
<keyword evidence="1" id="KW-0436">Ligase</keyword>
<reference evidence="6 7" key="1">
    <citation type="submission" date="2013-07" db="EMBL/GenBank/DDBJ databases">
        <title>Comparative Genomic and Metabolomic Analysis of Twelve Strains of Pseudoalteromonas luteoviolacea.</title>
        <authorList>
            <person name="Vynne N.G."/>
            <person name="Mansson M."/>
            <person name="Gram L."/>
        </authorList>
    </citation>
    <scope>NUCLEOTIDE SEQUENCE [LARGE SCALE GENOMIC DNA]</scope>
    <source>
        <strain evidence="6 7">CPMOR-1</strain>
    </source>
</reference>
<dbReference type="SUPFAM" id="SSF56059">
    <property type="entry name" value="Glutathione synthetase ATP-binding domain-like"/>
    <property type="match status" value="1"/>
</dbReference>
<evidence type="ECO:0000256" key="1">
    <source>
        <dbReference type="ARBA" id="ARBA00022598"/>
    </source>
</evidence>
<sequence length="421" mass="47151">MKENVLIIGSPYKVIDNIDFKKFDVHVVIDRFTYMSLSKVTLKCLKDIKIFRGTLTPKFDYYTDCLSDIDKLFCELVEEYGQFSAIIAPYEHATYAAGFLRSKYGIQGISKHTALICRDKFKMKKALANTNVRVVPGIVVDTLSDTNVIESEFANYDGQIVMKPISSMGSKGVEIFDNKAALLEYAANNKINEKHLIESFISAPVLHIDGVIRNGELRFFCPCLYLETCYAYEHENTALPSISLSDEDQILASEQLAKDVLEAINLQNGVFHLEAFLLDDGSLIFLEIGCRAGGAHINDMYRETCGHDLFIESILADMHQPSNIKEVDRSTWPGSQFTVGRVYTKTGTRERSKVRGLSGLDKIPNSVVFGETRNIGSTINSGFAMMKDHASIFILKGHSYSEVLADLKTIEDNVNIQLERA</sequence>
<evidence type="ECO:0000256" key="4">
    <source>
        <dbReference type="PROSITE-ProRule" id="PRU00409"/>
    </source>
</evidence>
<dbReference type="EMBL" id="AUYC01000028">
    <property type="protein sequence ID" value="KZN63283.1"/>
    <property type="molecule type" value="Genomic_DNA"/>
</dbReference>
<evidence type="ECO:0000256" key="3">
    <source>
        <dbReference type="ARBA" id="ARBA00022840"/>
    </source>
</evidence>
<dbReference type="InterPro" id="IPR011761">
    <property type="entry name" value="ATP-grasp"/>
</dbReference>
<keyword evidence="3 4" id="KW-0067">ATP-binding</keyword>
<protein>
    <recommendedName>
        <fullName evidence="5">ATP-grasp domain-containing protein</fullName>
    </recommendedName>
</protein>
<gene>
    <name evidence="6" type="ORF">N473_17800</name>
</gene>
<evidence type="ECO:0000313" key="6">
    <source>
        <dbReference type="EMBL" id="KZN63283.1"/>
    </source>
</evidence>
<organism evidence="6 7">
    <name type="scientific">Pseudoalteromonas luteoviolacea CPMOR-1</name>
    <dbReference type="NCBI Taxonomy" id="1365248"/>
    <lineage>
        <taxon>Bacteria</taxon>
        <taxon>Pseudomonadati</taxon>
        <taxon>Pseudomonadota</taxon>
        <taxon>Gammaproteobacteria</taxon>
        <taxon>Alteromonadales</taxon>
        <taxon>Pseudoalteromonadaceae</taxon>
        <taxon>Pseudoalteromonas</taxon>
    </lineage>
</organism>
<dbReference type="Gene3D" id="3.30.1490.20">
    <property type="entry name" value="ATP-grasp fold, A domain"/>
    <property type="match status" value="1"/>
</dbReference>
<dbReference type="PANTHER" id="PTHR43585:SF2">
    <property type="entry name" value="ATP-GRASP ENZYME FSQD"/>
    <property type="match status" value="1"/>
</dbReference>
<keyword evidence="2 4" id="KW-0547">Nucleotide-binding</keyword>
<comment type="caution">
    <text evidence="6">The sequence shown here is derived from an EMBL/GenBank/DDBJ whole genome shotgun (WGS) entry which is preliminary data.</text>
</comment>